<feature type="transmembrane region" description="Helical" evidence="2">
    <location>
        <begin position="17"/>
        <end position="36"/>
    </location>
</feature>
<evidence type="ECO:0000313" key="4">
    <source>
        <dbReference type="Proteomes" id="UP000228621"/>
    </source>
</evidence>
<feature type="compositionally biased region" description="Polar residues" evidence="1">
    <location>
        <begin position="56"/>
        <end position="65"/>
    </location>
</feature>
<reference evidence="4" key="1">
    <citation type="journal article" date="2019" name="Genome Announc.">
        <title>Draft Genome Sequence of Pseudoalteromonas piscicida Strain 36Y ROTHPW, an Hypersaline Seawater Isolate from the South Coast of Sonora, Mexico.</title>
        <authorList>
            <person name="Sanchez-Diaz R."/>
            <person name="Molina-Garza Z.J."/>
            <person name="Cruz-Suarez L.E."/>
            <person name="Selvin J."/>
            <person name="Kiran G.S."/>
            <person name="Ibarra-Gamez J.C."/>
            <person name="Gomez-Gil B."/>
            <person name="Galaviz-Silva L."/>
        </authorList>
    </citation>
    <scope>NUCLEOTIDE SEQUENCE [LARGE SCALE GENOMIC DNA]</scope>
    <source>
        <strain evidence="4">36Y_RITHPW</strain>
    </source>
</reference>
<dbReference type="AlphaFoldDB" id="A0A2A5JTA1"/>
<protein>
    <recommendedName>
        <fullName evidence="5">DUF3014 domain-containing protein</fullName>
    </recommendedName>
</protein>
<evidence type="ECO:0000256" key="2">
    <source>
        <dbReference type="SAM" id="Phobius"/>
    </source>
</evidence>
<keyword evidence="2" id="KW-0472">Membrane</keyword>
<keyword evidence="2" id="KW-1133">Transmembrane helix</keyword>
<dbReference type="RefSeq" id="WP_099641205.1">
    <property type="nucleotide sequence ID" value="NZ_NKHF01000026.1"/>
</dbReference>
<dbReference type="EMBL" id="NKHF01000026">
    <property type="protein sequence ID" value="PCK32648.1"/>
    <property type="molecule type" value="Genomic_DNA"/>
</dbReference>
<evidence type="ECO:0000313" key="3">
    <source>
        <dbReference type="EMBL" id="PCK32648.1"/>
    </source>
</evidence>
<dbReference type="OrthoDB" id="5502479at2"/>
<name>A0A2A5JTA1_PSEO7</name>
<evidence type="ECO:0000256" key="1">
    <source>
        <dbReference type="SAM" id="MobiDB-lite"/>
    </source>
</evidence>
<evidence type="ECO:0008006" key="5">
    <source>
        <dbReference type="Google" id="ProtNLM"/>
    </source>
</evidence>
<dbReference type="Proteomes" id="UP000228621">
    <property type="component" value="Unassembled WGS sequence"/>
</dbReference>
<keyword evidence="4" id="KW-1185">Reference proteome</keyword>
<feature type="region of interest" description="Disordered" evidence="1">
    <location>
        <begin position="54"/>
        <end position="110"/>
    </location>
</feature>
<keyword evidence="2" id="KW-0812">Transmembrane</keyword>
<sequence length="296" mass="33041">MSENHQEGNKRPSNSQLLFAAVVVLALIIVAVFVLAQKDTPTTENQKVKQDIVVPEQTQTPTVNTAREEQPAQVETPELSQSTQPLTREPAEPTQVEVAEPEAPTLPPLSQSDAEIKDAVSNYLSNQAVKLLADDDVIRRTVVYVDNLAKGKVAENHSPVVKPQDGFSVIDDDIIITDPNSYERYTPYVAMFDTMSTAQVVRLYDQYKPLFEEAYEEIGYEGNAFDGTLTEAIDELLATPIPDTALPLVKESVTYKYAYAEWEQLSPAQKQFLRMGPENMKKVKKRLEEIKAALNK</sequence>
<dbReference type="Pfam" id="PF11219">
    <property type="entry name" value="DUF3014"/>
    <property type="match status" value="1"/>
</dbReference>
<proteinExistence type="predicted"/>
<organism evidence="3 4">
    <name type="scientific">Pseudoalteromonas piscicida</name>
    <dbReference type="NCBI Taxonomy" id="43662"/>
    <lineage>
        <taxon>Bacteria</taxon>
        <taxon>Pseudomonadati</taxon>
        <taxon>Pseudomonadota</taxon>
        <taxon>Gammaproteobacteria</taxon>
        <taxon>Alteromonadales</taxon>
        <taxon>Pseudoalteromonadaceae</taxon>
        <taxon>Pseudoalteromonas</taxon>
    </lineage>
</organism>
<accession>A0A2A5JTA1</accession>
<dbReference type="InterPro" id="IPR021382">
    <property type="entry name" value="DUF3014"/>
</dbReference>
<comment type="caution">
    <text evidence="3">The sequence shown here is derived from an EMBL/GenBank/DDBJ whole genome shotgun (WGS) entry which is preliminary data.</text>
</comment>
<gene>
    <name evidence="3" type="ORF">CEX98_05985</name>
</gene>